<keyword evidence="2" id="KW-0963">Cytoplasm</keyword>
<dbReference type="PROSITE" id="PS51021">
    <property type="entry name" value="BAR"/>
    <property type="match status" value="1"/>
</dbReference>
<evidence type="ECO:0000313" key="5">
    <source>
        <dbReference type="EMBL" id="OLY85265.1"/>
    </source>
</evidence>
<dbReference type="PANTHER" id="PTHR47174:SF3">
    <property type="entry name" value="BRIDGING INTEGRATOR 3"/>
    <property type="match status" value="1"/>
</dbReference>
<dbReference type="Gene3D" id="1.20.1270.60">
    <property type="entry name" value="Arfaptin homology (AH) domain/BAR domain"/>
    <property type="match status" value="1"/>
</dbReference>
<dbReference type="AlphaFoldDB" id="A0A1R0H7V6"/>
<dbReference type="PANTHER" id="PTHR47174">
    <property type="entry name" value="BRIDGING INTEGRATOR 3"/>
    <property type="match status" value="1"/>
</dbReference>
<name>A0A1R0H7V6_9FUNG</name>
<evidence type="ECO:0000313" key="6">
    <source>
        <dbReference type="Proteomes" id="UP000187455"/>
    </source>
</evidence>
<accession>A0A1R0H7V6</accession>
<dbReference type="InterPro" id="IPR046982">
    <property type="entry name" value="BIN3/RVS161-like"/>
</dbReference>
<dbReference type="OrthoDB" id="446293at2759"/>
<keyword evidence="6" id="KW-1185">Reference proteome</keyword>
<dbReference type="Proteomes" id="UP000187455">
    <property type="component" value="Unassembled WGS sequence"/>
</dbReference>
<dbReference type="EMBL" id="LSSL01000167">
    <property type="protein sequence ID" value="OLY85265.1"/>
    <property type="molecule type" value="Genomic_DNA"/>
</dbReference>
<dbReference type="GO" id="GO:0097320">
    <property type="term" value="P:plasma membrane tubulation"/>
    <property type="evidence" value="ECO:0007669"/>
    <property type="project" value="TreeGrafter"/>
</dbReference>
<dbReference type="InterPro" id="IPR027267">
    <property type="entry name" value="AH/BAR_dom_sf"/>
</dbReference>
<dbReference type="GO" id="GO:0015629">
    <property type="term" value="C:actin cytoskeleton"/>
    <property type="evidence" value="ECO:0007669"/>
    <property type="project" value="TreeGrafter"/>
</dbReference>
<dbReference type="GO" id="GO:1990528">
    <property type="term" value="C:Rvs161p-Rvs167p complex"/>
    <property type="evidence" value="ECO:0007669"/>
    <property type="project" value="TreeGrafter"/>
</dbReference>
<evidence type="ECO:0000259" key="4">
    <source>
        <dbReference type="PROSITE" id="PS51021"/>
    </source>
</evidence>
<dbReference type="GO" id="GO:0043332">
    <property type="term" value="C:mating projection tip"/>
    <property type="evidence" value="ECO:0007669"/>
    <property type="project" value="TreeGrafter"/>
</dbReference>
<evidence type="ECO:0000256" key="1">
    <source>
        <dbReference type="ARBA" id="ARBA00004245"/>
    </source>
</evidence>
<dbReference type="InterPro" id="IPR004148">
    <property type="entry name" value="BAR_dom"/>
</dbReference>
<sequence>MSTWSNFKKNISRATDGVLKGDGSFANSPELYEQIQRFENLKKKADRLLLEAKNFLQSIRNVSMAQKDLASNLVIPSDGPKSLTKDQVHFKDASSELATNVFLHFEEAFNHTVIMPIDKYCRYLPTFDAAITRCKHRLIDLEKARSQQVKIVDKNPSDNSLAAQANDAIDYAENVYETLKLSLITEIPKLINARVYVIEPAFKSLIKLQLEFFKKCLETLTPPHDYTAPPPSGSEDPIDTKMNNIIQQIRDLSVCNLPV</sequence>
<comment type="caution">
    <text evidence="5">The sequence shown here is derived from an EMBL/GenBank/DDBJ whole genome shotgun (WGS) entry which is preliminary data.</text>
</comment>
<dbReference type="GO" id="GO:0006897">
    <property type="term" value="P:endocytosis"/>
    <property type="evidence" value="ECO:0007669"/>
    <property type="project" value="InterPro"/>
</dbReference>
<proteinExistence type="predicted"/>
<evidence type="ECO:0000256" key="3">
    <source>
        <dbReference type="ARBA" id="ARBA00023212"/>
    </source>
</evidence>
<keyword evidence="3" id="KW-0206">Cytoskeleton</keyword>
<dbReference type="Pfam" id="PF03114">
    <property type="entry name" value="BAR"/>
    <property type="match status" value="1"/>
</dbReference>
<comment type="subcellular location">
    <subcellularLocation>
        <location evidence="1">Cytoplasm</location>
        <location evidence="1">Cytoskeleton</location>
    </subcellularLocation>
</comment>
<gene>
    <name evidence="5" type="ORF">AYI68_g549</name>
</gene>
<organism evidence="5 6">
    <name type="scientific">Smittium mucronatum</name>
    <dbReference type="NCBI Taxonomy" id="133383"/>
    <lineage>
        <taxon>Eukaryota</taxon>
        <taxon>Fungi</taxon>
        <taxon>Fungi incertae sedis</taxon>
        <taxon>Zoopagomycota</taxon>
        <taxon>Kickxellomycotina</taxon>
        <taxon>Harpellomycetes</taxon>
        <taxon>Harpellales</taxon>
        <taxon>Legeriomycetaceae</taxon>
        <taxon>Smittium</taxon>
    </lineage>
</organism>
<dbReference type="STRING" id="133383.A0A1R0H7V6"/>
<feature type="domain" description="BAR" evidence="4">
    <location>
        <begin position="16"/>
        <end position="233"/>
    </location>
</feature>
<evidence type="ECO:0000256" key="2">
    <source>
        <dbReference type="ARBA" id="ARBA00022490"/>
    </source>
</evidence>
<reference evidence="5 6" key="1">
    <citation type="journal article" date="2016" name="Mol. Biol. Evol.">
        <title>Genome-Wide Survey of Gut Fungi (Harpellales) Reveals the First Horizontally Transferred Ubiquitin Gene from a Mosquito Host.</title>
        <authorList>
            <person name="Wang Y."/>
            <person name="White M.M."/>
            <person name="Kvist S."/>
            <person name="Moncalvo J.M."/>
        </authorList>
    </citation>
    <scope>NUCLEOTIDE SEQUENCE [LARGE SCALE GENOMIC DNA]</scope>
    <source>
        <strain evidence="5 6">ALG-7-W6</strain>
    </source>
</reference>
<dbReference type="SMART" id="SM00721">
    <property type="entry name" value="BAR"/>
    <property type="match status" value="1"/>
</dbReference>
<dbReference type="GO" id="GO:0051666">
    <property type="term" value="P:actin cortical patch localization"/>
    <property type="evidence" value="ECO:0007669"/>
    <property type="project" value="InterPro"/>
</dbReference>
<dbReference type="GO" id="GO:0008289">
    <property type="term" value="F:lipid binding"/>
    <property type="evidence" value="ECO:0007669"/>
    <property type="project" value="TreeGrafter"/>
</dbReference>
<dbReference type="SUPFAM" id="SSF103657">
    <property type="entry name" value="BAR/IMD domain-like"/>
    <property type="match status" value="1"/>
</dbReference>
<protein>
    <submittedName>
        <fullName evidence="5">Protein hob3</fullName>
    </submittedName>
</protein>
<dbReference type="GO" id="GO:0031097">
    <property type="term" value="C:medial cortex"/>
    <property type="evidence" value="ECO:0007669"/>
    <property type="project" value="TreeGrafter"/>
</dbReference>